<dbReference type="Proteomes" id="UP001260773">
    <property type="component" value="Unassembled WGS sequence"/>
</dbReference>
<reference evidence="2" key="1">
    <citation type="submission" date="2023-03" db="EMBL/GenBank/DDBJ databases">
        <authorList>
            <person name="Shen W."/>
            <person name="Cai J."/>
        </authorList>
    </citation>
    <scope>NUCLEOTIDE SEQUENCE</scope>
    <source>
        <strain evidence="2">P33-2</strain>
    </source>
</reference>
<dbReference type="PANTHER" id="PTHR43236:SF2">
    <property type="entry name" value="BLL0069 PROTEIN"/>
    <property type="match status" value="1"/>
</dbReference>
<evidence type="ECO:0000259" key="1">
    <source>
        <dbReference type="Pfam" id="PF06114"/>
    </source>
</evidence>
<accession>A0AAW8RY14</accession>
<feature type="domain" description="IrrE N-terminal-like" evidence="1">
    <location>
        <begin position="170"/>
        <end position="301"/>
    </location>
</feature>
<dbReference type="AlphaFoldDB" id="A0AAW8RY14"/>
<dbReference type="EMBL" id="JARPWH010000152">
    <property type="protein sequence ID" value="MDT2404939.1"/>
    <property type="molecule type" value="Genomic_DNA"/>
</dbReference>
<dbReference type="Pfam" id="PF06114">
    <property type="entry name" value="Peptidase_M78"/>
    <property type="match status" value="1"/>
</dbReference>
<gene>
    <name evidence="2" type="ORF">P7D43_21450</name>
</gene>
<name>A0AAW8RY14_ENTAV</name>
<organism evidence="2 3">
    <name type="scientific">Enterococcus avium</name>
    <name type="common">Streptococcus avium</name>
    <dbReference type="NCBI Taxonomy" id="33945"/>
    <lineage>
        <taxon>Bacteria</taxon>
        <taxon>Bacillati</taxon>
        <taxon>Bacillota</taxon>
        <taxon>Bacilli</taxon>
        <taxon>Lactobacillales</taxon>
        <taxon>Enterococcaceae</taxon>
        <taxon>Enterococcus</taxon>
    </lineage>
</organism>
<sequence>MSARVSVNRNVLEWAVQQSGKTLPKVQERFPKFDEWLEQQTSPTFNQLVDFSSFTKIPFGYLVLQEVPRETLPLLEFRTVETEEIHNPSRELVDTIKDMEKKQNWMREYLIDENYSSNKLVGALEFSEKLSILEVARFIRENYRIPILWYKQINSKTNSFDYLKEKISAQGILVMQNGTALGNTHRLLDVSEFRAFALIDDYAPLIFINTKDTLSGKIFSTFHELVHLTLGESSLYNKQFYNGNKFKNSLEIFCNAVAAELIIPENSFENEWNSSEEKDTLLKIDSLAIIYKISPVVIARKALDKKLISREIYTIVSDQAKKNAMSIKTSSSGGNPIYTAQSRLDKNFIYALSNGLDKGFAVYTDIYKLTGLSRNVFEKVEQNIVGGGV</sequence>
<protein>
    <submittedName>
        <fullName evidence="2">ImmA/IrrE family metallo-endopeptidase</fullName>
    </submittedName>
</protein>
<dbReference type="Gene3D" id="1.10.10.2910">
    <property type="match status" value="1"/>
</dbReference>
<dbReference type="PANTHER" id="PTHR43236">
    <property type="entry name" value="ANTITOXIN HIGA1"/>
    <property type="match status" value="1"/>
</dbReference>
<evidence type="ECO:0000313" key="2">
    <source>
        <dbReference type="EMBL" id="MDT2404939.1"/>
    </source>
</evidence>
<dbReference type="RefSeq" id="WP_311865769.1">
    <property type="nucleotide sequence ID" value="NZ_JARPWH010000152.1"/>
</dbReference>
<proteinExistence type="predicted"/>
<dbReference type="InterPro" id="IPR010359">
    <property type="entry name" value="IrrE_HExxH"/>
</dbReference>
<comment type="caution">
    <text evidence="2">The sequence shown here is derived from an EMBL/GenBank/DDBJ whole genome shotgun (WGS) entry which is preliminary data.</text>
</comment>
<dbReference type="InterPro" id="IPR052345">
    <property type="entry name" value="Rad_response_metalloprotease"/>
</dbReference>
<evidence type="ECO:0000313" key="3">
    <source>
        <dbReference type="Proteomes" id="UP001260773"/>
    </source>
</evidence>